<name>X6M519_RETFI</name>
<keyword evidence="2" id="KW-1185">Reference proteome</keyword>
<dbReference type="EMBL" id="ASPP01025329">
    <property type="protein sequence ID" value="ETO08130.1"/>
    <property type="molecule type" value="Genomic_DNA"/>
</dbReference>
<protein>
    <submittedName>
        <fullName evidence="1">Uncharacterized protein</fullName>
    </submittedName>
</protein>
<proteinExistence type="predicted"/>
<reference evidence="1 2" key="1">
    <citation type="journal article" date="2013" name="Curr. Biol.">
        <title>The Genome of the Foraminiferan Reticulomyxa filosa.</title>
        <authorList>
            <person name="Glockner G."/>
            <person name="Hulsmann N."/>
            <person name="Schleicher M."/>
            <person name="Noegel A.A."/>
            <person name="Eichinger L."/>
            <person name="Gallinger C."/>
            <person name="Pawlowski J."/>
            <person name="Sierra R."/>
            <person name="Euteneuer U."/>
            <person name="Pillet L."/>
            <person name="Moustafa A."/>
            <person name="Platzer M."/>
            <person name="Groth M."/>
            <person name="Szafranski K."/>
            <person name="Schliwa M."/>
        </authorList>
    </citation>
    <scope>NUCLEOTIDE SEQUENCE [LARGE SCALE GENOMIC DNA]</scope>
</reference>
<comment type="caution">
    <text evidence="1">The sequence shown here is derived from an EMBL/GenBank/DDBJ whole genome shotgun (WGS) entry which is preliminary data.</text>
</comment>
<dbReference type="Proteomes" id="UP000023152">
    <property type="component" value="Unassembled WGS sequence"/>
</dbReference>
<sequence>MMNWIYIQIIFQSHSMCGGAIHFIGKESKIFDQEYRIIEYKEIIFSIQINEFEQISIIPALLESTGKIAKTDKEKAEMLVSWFSQPPQPPSYSEETKEHYQLVEDEITALIDMNKDEEMSCYPLWDEYQMDITEEEIIEALRYISSHKAQGPDNIHNQMIKNGGNFEFGVPQGSSLCYSYYTSMI</sequence>
<accession>X6M519</accession>
<evidence type="ECO:0000313" key="2">
    <source>
        <dbReference type="Proteomes" id="UP000023152"/>
    </source>
</evidence>
<organism evidence="1 2">
    <name type="scientific">Reticulomyxa filosa</name>
    <dbReference type="NCBI Taxonomy" id="46433"/>
    <lineage>
        <taxon>Eukaryota</taxon>
        <taxon>Sar</taxon>
        <taxon>Rhizaria</taxon>
        <taxon>Retaria</taxon>
        <taxon>Foraminifera</taxon>
        <taxon>Monothalamids</taxon>
        <taxon>Reticulomyxidae</taxon>
        <taxon>Reticulomyxa</taxon>
    </lineage>
</organism>
<dbReference type="AlphaFoldDB" id="X6M519"/>
<dbReference type="OrthoDB" id="6351118at2759"/>
<gene>
    <name evidence="1" type="ORF">RFI_29259</name>
</gene>
<evidence type="ECO:0000313" key="1">
    <source>
        <dbReference type="EMBL" id="ETO08130.1"/>
    </source>
</evidence>